<comment type="caution">
    <text evidence="1">The sequence shown here is derived from an EMBL/GenBank/DDBJ whole genome shotgun (WGS) entry which is preliminary data.</text>
</comment>
<dbReference type="EMBL" id="PYLP01000009">
    <property type="protein sequence ID" value="PST40032.1"/>
    <property type="molecule type" value="Genomic_DNA"/>
</dbReference>
<dbReference type="RefSeq" id="WP_106988142.1">
    <property type="nucleotide sequence ID" value="NZ_JAXJAN010000081.1"/>
</dbReference>
<keyword evidence="2" id="KW-1185">Reference proteome</keyword>
<organism evidence="1 2">
    <name type="scientific">Faecalibacillus faecis</name>
    <dbReference type="NCBI Taxonomy" id="1982628"/>
    <lineage>
        <taxon>Bacteria</taxon>
        <taxon>Bacillati</taxon>
        <taxon>Bacillota</taxon>
        <taxon>Erysipelotrichia</taxon>
        <taxon>Erysipelotrichales</taxon>
        <taxon>Coprobacillaceae</taxon>
        <taxon>Faecalibacillus</taxon>
    </lineage>
</organism>
<dbReference type="Proteomes" id="UP000241201">
    <property type="component" value="Unassembled WGS sequence"/>
</dbReference>
<dbReference type="AlphaFoldDB" id="A0A2T3FXQ1"/>
<gene>
    <name evidence="1" type="ORF">C7U55_08185</name>
</gene>
<protein>
    <submittedName>
        <fullName evidence="1">Uncharacterized protein</fullName>
    </submittedName>
</protein>
<reference evidence="2" key="1">
    <citation type="submission" date="2018-03" db="EMBL/GenBank/DDBJ databases">
        <title>Lachnoclostridium SNUG30370 gen.nov., sp.nov., isolated from human faeces.</title>
        <authorList>
            <person name="Seo B."/>
            <person name="Jeon K."/>
            <person name="Ko G."/>
        </authorList>
    </citation>
    <scope>NUCLEOTIDE SEQUENCE [LARGE SCALE GENOMIC DNA]</scope>
    <source>
        <strain evidence="2">SNUG30370</strain>
    </source>
</reference>
<evidence type="ECO:0000313" key="1">
    <source>
        <dbReference type="EMBL" id="PST40032.1"/>
    </source>
</evidence>
<name>A0A2T3FXQ1_9FIRM</name>
<proteinExistence type="predicted"/>
<accession>A0A2T3FXQ1</accession>
<sequence length="417" mass="49379">MNENELKSIERYFNKFNEDAASFNEFEANDFIKLLKNNNRNDDAIEVGSTFLQMAPSLKGYINQYGYALYNKFINIDDEKIKEKENLFFDILEDILNICKQEKYSPVEPAINRAIKYALSQTPINYDLMIKMLNKLDIKLLSDKPFVNKEGKEFESFKERYFRLKVRALFETKQYKACVECANQALATPLKWHYNALQWIKYYRGCALLELKEYDEANREFISLHNRIKGVNFYEVLYKTNVTVGKTKEANAYLLYEFFEKGYSFEQLPLYQRLNEAVENNGNELLIKVVHSFVKTLCDENQKECPLTIDEKYQGKDSSTLYDEMYDLIMSHLDSLVVRKSGKVVYYNEQNQFGNISVYDHDPIFFRQADFAYDEEVERNERVNYTVLPTYDTKKQRLTEKAILITIDDSDYDFINR</sequence>
<evidence type="ECO:0000313" key="2">
    <source>
        <dbReference type="Proteomes" id="UP000241201"/>
    </source>
</evidence>
<dbReference type="GeneID" id="77471066"/>